<feature type="domain" description="MucBP" evidence="6">
    <location>
        <begin position="568"/>
        <end position="633"/>
    </location>
</feature>
<dbReference type="PANTHER" id="PTHR46652:SF3">
    <property type="entry name" value="LEUCINE-RICH REPEAT-CONTAINING PROTEIN 9"/>
    <property type="match status" value="1"/>
</dbReference>
<dbReference type="InterPro" id="IPR001611">
    <property type="entry name" value="Leu-rich_rpt"/>
</dbReference>
<dbReference type="InterPro" id="IPR032675">
    <property type="entry name" value="LRR_dom_sf"/>
</dbReference>
<dbReference type="Gene3D" id="3.80.10.10">
    <property type="entry name" value="Ribonuclease Inhibitor"/>
    <property type="match status" value="1"/>
</dbReference>
<name>A0A0R1N2I0_9LACO</name>
<feature type="chain" id="PRO_5006408161" description="MucBP domain-containing protein" evidence="5">
    <location>
        <begin position="22"/>
        <end position="884"/>
    </location>
</feature>
<dbReference type="PATRIC" id="fig|1423792.3.peg.66"/>
<evidence type="ECO:0000256" key="1">
    <source>
        <dbReference type="ARBA" id="ARBA00022614"/>
    </source>
</evidence>
<proteinExistence type="predicted"/>
<dbReference type="SUPFAM" id="SSF52075">
    <property type="entry name" value="Outer arm dynein light chain 1"/>
    <property type="match status" value="1"/>
</dbReference>
<dbReference type="InterPro" id="IPR009459">
    <property type="entry name" value="MucBP_dom"/>
</dbReference>
<dbReference type="EMBL" id="AZEC01000001">
    <property type="protein sequence ID" value="KRL14416.1"/>
    <property type="molecule type" value="Genomic_DNA"/>
</dbReference>
<feature type="compositionally biased region" description="Low complexity" evidence="3">
    <location>
        <begin position="830"/>
        <end position="840"/>
    </location>
</feature>
<dbReference type="AlphaFoldDB" id="A0A0R1N2I0"/>
<dbReference type="InterPro" id="IPR050836">
    <property type="entry name" value="SDS22/Internalin_LRR"/>
</dbReference>
<evidence type="ECO:0000313" key="7">
    <source>
        <dbReference type="EMBL" id="KRL14416.1"/>
    </source>
</evidence>
<gene>
    <name evidence="7" type="ORF">FD09_GL000064</name>
</gene>
<dbReference type="STRING" id="1423792.FD09_GL000064"/>
<dbReference type="Gene3D" id="3.10.20.320">
    <property type="entry name" value="Putative peptidoglycan bound protein (lpxtg motif)"/>
    <property type="match status" value="6"/>
</dbReference>
<feature type="domain" description="MucBP" evidence="6">
    <location>
        <begin position="408"/>
        <end position="471"/>
    </location>
</feature>
<evidence type="ECO:0000256" key="4">
    <source>
        <dbReference type="SAM" id="Phobius"/>
    </source>
</evidence>
<accession>A0A0R1N2I0</accession>
<dbReference type="Proteomes" id="UP000051330">
    <property type="component" value="Unassembled WGS sequence"/>
</dbReference>
<keyword evidence="4" id="KW-0472">Membrane</keyword>
<reference evidence="7 8" key="1">
    <citation type="journal article" date="2015" name="Genome Announc.">
        <title>Expanding the biotechnology potential of lactobacilli through comparative genomics of 213 strains and associated genera.</title>
        <authorList>
            <person name="Sun Z."/>
            <person name="Harris H.M."/>
            <person name="McCann A."/>
            <person name="Guo C."/>
            <person name="Argimon S."/>
            <person name="Zhang W."/>
            <person name="Yang X."/>
            <person name="Jeffery I.B."/>
            <person name="Cooney J.C."/>
            <person name="Kagawa T.F."/>
            <person name="Liu W."/>
            <person name="Song Y."/>
            <person name="Salvetti E."/>
            <person name="Wrobel A."/>
            <person name="Rasinkangas P."/>
            <person name="Parkhill J."/>
            <person name="Rea M.C."/>
            <person name="O'Sullivan O."/>
            <person name="Ritari J."/>
            <person name="Douillard F.P."/>
            <person name="Paul Ross R."/>
            <person name="Yang R."/>
            <person name="Briner A.E."/>
            <person name="Felis G.E."/>
            <person name="de Vos W.M."/>
            <person name="Barrangou R."/>
            <person name="Klaenhammer T.R."/>
            <person name="Caufield P.W."/>
            <person name="Cui Y."/>
            <person name="Zhang H."/>
            <person name="O'Toole P.W."/>
        </authorList>
    </citation>
    <scope>NUCLEOTIDE SEQUENCE [LARGE SCALE GENOMIC DNA]</scope>
    <source>
        <strain evidence="7 8">DSM 12744</strain>
    </source>
</reference>
<evidence type="ECO:0000256" key="3">
    <source>
        <dbReference type="SAM" id="MobiDB-lite"/>
    </source>
</evidence>
<keyword evidence="8" id="KW-1185">Reference proteome</keyword>
<feature type="region of interest" description="Disordered" evidence="3">
    <location>
        <begin position="788"/>
        <end position="853"/>
    </location>
</feature>
<keyword evidence="4" id="KW-0812">Transmembrane</keyword>
<evidence type="ECO:0000259" key="6">
    <source>
        <dbReference type="Pfam" id="PF06458"/>
    </source>
</evidence>
<organism evidence="7 8">
    <name type="scientific">Schleiferilactobacillus perolens DSM 12744</name>
    <dbReference type="NCBI Taxonomy" id="1423792"/>
    <lineage>
        <taxon>Bacteria</taxon>
        <taxon>Bacillati</taxon>
        <taxon>Bacillota</taxon>
        <taxon>Bacilli</taxon>
        <taxon>Lactobacillales</taxon>
        <taxon>Lactobacillaceae</taxon>
        <taxon>Schleiferilactobacillus</taxon>
    </lineage>
</organism>
<evidence type="ECO:0000256" key="5">
    <source>
        <dbReference type="SAM" id="SignalP"/>
    </source>
</evidence>
<feature type="signal peptide" evidence="5">
    <location>
        <begin position="1"/>
        <end position="21"/>
    </location>
</feature>
<dbReference type="Pfam" id="PF06458">
    <property type="entry name" value="MucBP"/>
    <property type="match status" value="6"/>
</dbReference>
<evidence type="ECO:0000313" key="8">
    <source>
        <dbReference type="Proteomes" id="UP000051330"/>
    </source>
</evidence>
<protein>
    <recommendedName>
        <fullName evidence="6">MucBP domain-containing protein</fullName>
    </recommendedName>
</protein>
<feature type="domain" description="MucBP" evidence="6">
    <location>
        <begin position="493"/>
        <end position="557"/>
    </location>
</feature>
<feature type="domain" description="MucBP" evidence="6">
    <location>
        <begin position="720"/>
        <end position="784"/>
    </location>
</feature>
<keyword evidence="5" id="KW-0732">Signal</keyword>
<feature type="domain" description="MucBP" evidence="6">
    <location>
        <begin position="644"/>
        <end position="709"/>
    </location>
</feature>
<dbReference type="PANTHER" id="PTHR46652">
    <property type="entry name" value="LEUCINE-RICH REPEAT AND IQ DOMAIN-CONTAINING PROTEIN 1-RELATED"/>
    <property type="match status" value="1"/>
</dbReference>
<evidence type="ECO:0000256" key="2">
    <source>
        <dbReference type="ARBA" id="ARBA00022737"/>
    </source>
</evidence>
<feature type="transmembrane region" description="Helical" evidence="4">
    <location>
        <begin position="859"/>
        <end position="879"/>
    </location>
</feature>
<keyword evidence="4" id="KW-1133">Transmembrane helix</keyword>
<dbReference type="PROSITE" id="PS51450">
    <property type="entry name" value="LRR"/>
    <property type="match status" value="1"/>
</dbReference>
<feature type="domain" description="MucBP" evidence="6">
    <location>
        <begin position="331"/>
        <end position="401"/>
    </location>
</feature>
<sequence length="884" mass="94527">MGGLLLLGTFLSLLVTAPVHAAVKGTNTFSPIAKTLPLPVKNTVQVRADAPISEWMPDVNLQKIVLYNYQQDVDQNMTLDQLTQADMAKMTRLVSADYQNVSKANWQSLLAIKSLEGLQYGTNLTEISLQSDTDANLNWGNTLYAFGNISDISPLKGLSKLKWVDFAEQKITDVSPLANLTNLTHVGLGYNQIADISPLAFMANIPSTIVSTLGTAFQSIRRPTITVNPAVTEIVTPTYNIKNLKNTSVAVQPFKSSDASIPDNDRTTFMRYSSTADGTNVNSTTIQWTNLSKNGLGYLTAYWNAPTYALEDEYAGVVITPYVLDDTIGNIFVNYETADGTPLHDPTILAEKLGTDYDLTTNTTVKEIVDGIKAQGYDVKVTGNEKGTYTKEGTTVTYTFTKAPAKVKVPVHYLDADKKTIAGQTDGELSGVPTDKLSAADWATAQRTIDGYTYSHAEVDGKTIDPTTLTYAGLSTGLNMIYTKNAPVEKNGTVIAKYVDENGHDLSKAVTQTGKVGDPYATAQLAIDGYTFKQMATGSAPVKGQYIDGTLTVTYVYAPNTPAEQYGTVITRFVDSTGTVIRDQVSTTGKVGTSYTTSPVTVSGYTYLRVASGSAQPSGQYIHGTLMVTYVYQKNTPPVTQYGTVIAQYVDDQGNTIRTAITTSGLVGTNYTTGQLTIPGYTFKQIASGSAATSGLYVNGTLTVTYVYTKDTAPIPETSKVIARYVDENGTAIHDEIVTTGKVGDPYSTDQLLIKGYTYQQLAAGSAPIYGLYTKDTQIVTYVYSKIDTGGETPGTGDDGDKTPGTGGESGDKQPTTPTKPGQGGGTTGGTTSPVETPTGNSEVARKGQLPQTDEDEGLTSMLLTMLGVVLLGVAAVSYRKLRD</sequence>
<comment type="caution">
    <text evidence="7">The sequence shown here is derived from an EMBL/GenBank/DDBJ whole genome shotgun (WGS) entry which is preliminary data.</text>
</comment>
<keyword evidence="2" id="KW-0677">Repeat</keyword>
<keyword evidence="1" id="KW-0433">Leucine-rich repeat</keyword>